<dbReference type="Proteomes" id="UP001602245">
    <property type="component" value="Unassembled WGS sequence"/>
</dbReference>
<evidence type="ECO:0000313" key="2">
    <source>
        <dbReference type="Proteomes" id="UP001602245"/>
    </source>
</evidence>
<keyword evidence="2" id="KW-1185">Reference proteome</keyword>
<accession>A0ABW6W6X1</accession>
<name>A0ABW6W6X1_9ACTN</name>
<dbReference type="EMBL" id="JBIAZU010000001">
    <property type="protein sequence ID" value="MFF5288494.1"/>
    <property type="molecule type" value="Genomic_DNA"/>
</dbReference>
<proteinExistence type="predicted"/>
<organism evidence="1 2">
    <name type="scientific">Paractinoplanes globisporus</name>
    <dbReference type="NCBI Taxonomy" id="113565"/>
    <lineage>
        <taxon>Bacteria</taxon>
        <taxon>Bacillati</taxon>
        <taxon>Actinomycetota</taxon>
        <taxon>Actinomycetes</taxon>
        <taxon>Micromonosporales</taxon>
        <taxon>Micromonosporaceae</taxon>
        <taxon>Paractinoplanes</taxon>
    </lineage>
</organism>
<reference evidence="1 2" key="1">
    <citation type="submission" date="2024-10" db="EMBL/GenBank/DDBJ databases">
        <title>The Natural Products Discovery Center: Release of the First 8490 Sequenced Strains for Exploring Actinobacteria Biosynthetic Diversity.</title>
        <authorList>
            <person name="Kalkreuter E."/>
            <person name="Kautsar S.A."/>
            <person name="Yang D."/>
            <person name="Bader C.D."/>
            <person name="Teijaro C.N."/>
            <person name="Fluegel L."/>
            <person name="Davis C.M."/>
            <person name="Simpson J.R."/>
            <person name="Lauterbach L."/>
            <person name="Steele A.D."/>
            <person name="Gui C."/>
            <person name="Meng S."/>
            <person name="Li G."/>
            <person name="Viehrig K."/>
            <person name="Ye F."/>
            <person name="Su P."/>
            <person name="Kiefer A.F."/>
            <person name="Nichols A."/>
            <person name="Cepeda A.J."/>
            <person name="Yan W."/>
            <person name="Fan B."/>
            <person name="Jiang Y."/>
            <person name="Adhikari A."/>
            <person name="Zheng C.-J."/>
            <person name="Schuster L."/>
            <person name="Cowan T.M."/>
            <person name="Smanski M.J."/>
            <person name="Chevrette M.G."/>
            <person name="De Carvalho L.P.S."/>
            <person name="Shen B."/>
        </authorList>
    </citation>
    <scope>NUCLEOTIDE SEQUENCE [LARGE SCALE GENOMIC DNA]</scope>
    <source>
        <strain evidence="1 2">NPDC000087</strain>
    </source>
</reference>
<protein>
    <submittedName>
        <fullName evidence="1">Uncharacterized protein</fullName>
    </submittedName>
</protein>
<sequence>MVDTAPAIGIRVPFCPSVDSPERRQQPLYAGLIEIMQTDRQKPLI</sequence>
<dbReference type="RefSeq" id="WP_157295094.1">
    <property type="nucleotide sequence ID" value="NZ_JBIAZU010000001.1"/>
</dbReference>
<comment type="caution">
    <text evidence="1">The sequence shown here is derived from an EMBL/GenBank/DDBJ whole genome shotgun (WGS) entry which is preliminary data.</text>
</comment>
<evidence type="ECO:0000313" key="1">
    <source>
        <dbReference type="EMBL" id="MFF5288494.1"/>
    </source>
</evidence>
<gene>
    <name evidence="1" type="ORF">ACFY35_03595</name>
</gene>